<comment type="subcellular location">
    <subcellularLocation>
        <location evidence="1">Secreted</location>
        <location evidence="1">Cell wall</location>
    </subcellularLocation>
</comment>
<comment type="pathway">
    <text evidence="2">Glycan metabolism; pectin degradation; 2-dehydro-3-deoxy-D-gluconate from pectin: step 1/5.</text>
</comment>
<comment type="caution">
    <text evidence="12">The sequence shown here is derived from an EMBL/GenBank/DDBJ whole genome shotgun (WGS) entry which is preliminary data.</text>
</comment>
<keyword evidence="7 10" id="KW-0732">Signal</keyword>
<evidence type="ECO:0000256" key="7">
    <source>
        <dbReference type="ARBA" id="ARBA00022729"/>
    </source>
</evidence>
<feature type="signal peptide" evidence="10">
    <location>
        <begin position="1"/>
        <end position="28"/>
    </location>
</feature>
<dbReference type="InterPro" id="IPR000070">
    <property type="entry name" value="Pectinesterase_cat"/>
</dbReference>
<evidence type="ECO:0000256" key="1">
    <source>
        <dbReference type="ARBA" id="ARBA00004191"/>
    </source>
</evidence>
<comment type="similarity">
    <text evidence="3">Belongs to the pectinesterase family.</text>
</comment>
<evidence type="ECO:0000256" key="5">
    <source>
        <dbReference type="ARBA" id="ARBA00022512"/>
    </source>
</evidence>
<dbReference type="Pfam" id="PF01095">
    <property type="entry name" value="Pectinesterase"/>
    <property type="match status" value="1"/>
</dbReference>
<gene>
    <name evidence="12" type="ORF">H6P81_015048</name>
</gene>
<sequence>MAPITRTSSFLSMTALVILSSSLGLSSSTRDCIFSDCTTASRHRSFDQKRVDDDNGLESLDPKLRIAETHRIVITVSKDGTGDFGTITDAVNSIPHGNSRRTVIKIGRGVYREKITVDVTKPFVTFYGEPDAMPTVSFDGRAAQYGTWNSATVGVNSHYFMAVNIIFENTAPMPTQGAEGAQAVAMRISGNKAAFYNCRFYGYQDTLLDDRGKHYFKNCYIRGLVDFIFGNGRSHYEDCELHSVASGETAITAQARESAAEQSGFVFVHCRVTGTGKAYLGRAWKPSSRVVFAYTYMDQVVDPKGWDSDGVKEREKSVFYAEYKSSGPGWNAASRVNYGLELTGEQVEPFISMSFISADTWLLPPPKL</sequence>
<protein>
    <recommendedName>
        <fullName evidence="4">pectinesterase</fullName>
        <ecNumber evidence="4">3.1.1.11</ecNumber>
    </recommendedName>
</protein>
<feature type="domain" description="Pectinesterase catalytic" evidence="11">
    <location>
        <begin position="74"/>
        <end position="358"/>
    </location>
</feature>
<dbReference type="EC" id="3.1.1.11" evidence="4"/>
<dbReference type="GO" id="GO:0030599">
    <property type="term" value="F:pectinesterase activity"/>
    <property type="evidence" value="ECO:0007669"/>
    <property type="project" value="UniProtKB-EC"/>
</dbReference>
<evidence type="ECO:0000256" key="2">
    <source>
        <dbReference type="ARBA" id="ARBA00005184"/>
    </source>
</evidence>
<evidence type="ECO:0000256" key="10">
    <source>
        <dbReference type="SAM" id="SignalP"/>
    </source>
</evidence>
<accession>A0AAV7E4D8</accession>
<dbReference type="Proteomes" id="UP000825729">
    <property type="component" value="Unassembled WGS sequence"/>
</dbReference>
<proteinExistence type="inferred from homology"/>
<keyword evidence="8" id="KW-0378">Hydrolase</keyword>
<evidence type="ECO:0000256" key="3">
    <source>
        <dbReference type="ARBA" id="ARBA00008891"/>
    </source>
</evidence>
<evidence type="ECO:0000256" key="9">
    <source>
        <dbReference type="ARBA" id="ARBA00023085"/>
    </source>
</evidence>
<dbReference type="PANTHER" id="PTHR31321:SF126">
    <property type="entry name" value="PECTINESTERASE"/>
    <property type="match status" value="1"/>
</dbReference>
<dbReference type="InterPro" id="IPR012334">
    <property type="entry name" value="Pectin_lyas_fold"/>
</dbReference>
<dbReference type="Gene3D" id="2.160.20.10">
    <property type="entry name" value="Single-stranded right-handed beta-helix, Pectin lyase-like"/>
    <property type="match status" value="1"/>
</dbReference>
<keyword evidence="13" id="KW-1185">Reference proteome</keyword>
<dbReference type="PANTHER" id="PTHR31321">
    <property type="entry name" value="ACYL-COA THIOESTER HYDROLASE YBHC-RELATED"/>
    <property type="match status" value="1"/>
</dbReference>
<evidence type="ECO:0000256" key="8">
    <source>
        <dbReference type="ARBA" id="ARBA00022801"/>
    </source>
</evidence>
<keyword evidence="6" id="KW-0964">Secreted</keyword>
<dbReference type="EMBL" id="JAINDJ010000006">
    <property type="protein sequence ID" value="KAG9443708.1"/>
    <property type="molecule type" value="Genomic_DNA"/>
</dbReference>
<keyword evidence="5" id="KW-0134">Cell wall</keyword>
<evidence type="ECO:0000259" key="11">
    <source>
        <dbReference type="Pfam" id="PF01095"/>
    </source>
</evidence>
<evidence type="ECO:0000256" key="6">
    <source>
        <dbReference type="ARBA" id="ARBA00022525"/>
    </source>
</evidence>
<organism evidence="12 13">
    <name type="scientific">Aristolochia fimbriata</name>
    <name type="common">White veined hardy Dutchman's pipe vine</name>
    <dbReference type="NCBI Taxonomy" id="158543"/>
    <lineage>
        <taxon>Eukaryota</taxon>
        <taxon>Viridiplantae</taxon>
        <taxon>Streptophyta</taxon>
        <taxon>Embryophyta</taxon>
        <taxon>Tracheophyta</taxon>
        <taxon>Spermatophyta</taxon>
        <taxon>Magnoliopsida</taxon>
        <taxon>Magnoliidae</taxon>
        <taxon>Piperales</taxon>
        <taxon>Aristolochiaceae</taxon>
        <taxon>Aristolochia</taxon>
    </lineage>
</organism>
<name>A0AAV7E4D8_ARIFI</name>
<dbReference type="AlphaFoldDB" id="A0AAV7E4D8"/>
<feature type="chain" id="PRO_5043742445" description="pectinesterase" evidence="10">
    <location>
        <begin position="29"/>
        <end position="368"/>
    </location>
</feature>
<keyword evidence="9" id="KW-0063">Aspartyl esterase</keyword>
<dbReference type="GO" id="GO:0042545">
    <property type="term" value="P:cell wall modification"/>
    <property type="evidence" value="ECO:0007669"/>
    <property type="project" value="InterPro"/>
</dbReference>
<dbReference type="SUPFAM" id="SSF51126">
    <property type="entry name" value="Pectin lyase-like"/>
    <property type="match status" value="1"/>
</dbReference>
<evidence type="ECO:0000256" key="4">
    <source>
        <dbReference type="ARBA" id="ARBA00013229"/>
    </source>
</evidence>
<dbReference type="GO" id="GO:0045490">
    <property type="term" value="P:pectin catabolic process"/>
    <property type="evidence" value="ECO:0007669"/>
    <property type="project" value="TreeGrafter"/>
</dbReference>
<evidence type="ECO:0000313" key="12">
    <source>
        <dbReference type="EMBL" id="KAG9443708.1"/>
    </source>
</evidence>
<dbReference type="FunFam" id="2.160.20.10:FF:000008">
    <property type="entry name" value="Pectinesterase"/>
    <property type="match status" value="1"/>
</dbReference>
<dbReference type="InterPro" id="IPR011050">
    <property type="entry name" value="Pectin_lyase_fold/virulence"/>
</dbReference>
<reference evidence="12 13" key="1">
    <citation type="submission" date="2021-07" db="EMBL/GenBank/DDBJ databases">
        <title>The Aristolochia fimbriata genome: insights into angiosperm evolution, floral development and chemical biosynthesis.</title>
        <authorList>
            <person name="Jiao Y."/>
        </authorList>
    </citation>
    <scope>NUCLEOTIDE SEQUENCE [LARGE SCALE GENOMIC DNA]</scope>
    <source>
        <strain evidence="12">IBCAS-2021</strain>
        <tissue evidence="12">Leaf</tissue>
    </source>
</reference>
<evidence type="ECO:0000313" key="13">
    <source>
        <dbReference type="Proteomes" id="UP000825729"/>
    </source>
</evidence>